<evidence type="ECO:0000256" key="1">
    <source>
        <dbReference type="SAM" id="MobiDB-lite"/>
    </source>
</evidence>
<keyword evidence="3" id="KW-1185">Reference proteome</keyword>
<feature type="region of interest" description="Disordered" evidence="1">
    <location>
        <begin position="36"/>
        <end position="73"/>
    </location>
</feature>
<evidence type="ECO:0008006" key="4">
    <source>
        <dbReference type="Google" id="ProtNLM"/>
    </source>
</evidence>
<name>A0A1Q8T8K6_9GAMM</name>
<organism evidence="2 3">
    <name type="scientific">Chromohalobacter japonicus</name>
    <dbReference type="NCBI Taxonomy" id="223900"/>
    <lineage>
        <taxon>Bacteria</taxon>
        <taxon>Pseudomonadati</taxon>
        <taxon>Pseudomonadota</taxon>
        <taxon>Gammaproteobacteria</taxon>
        <taxon>Oceanospirillales</taxon>
        <taxon>Halomonadaceae</taxon>
        <taxon>Chromohalobacter</taxon>
    </lineage>
</organism>
<reference evidence="2 3" key="1">
    <citation type="submission" date="2016-12" db="EMBL/GenBank/DDBJ databases">
        <title>Draft genome sequences of strains Salinicola socius SMB35, Salinicola sp. MH3R3-1 and Chromohalobacter sp. SMB17 from the Verkhnekamsk potash mining region of Russia.</title>
        <authorList>
            <person name="Mavrodi D.V."/>
            <person name="Olsson B.E."/>
            <person name="Korsakova E.S."/>
            <person name="Pyankova A."/>
            <person name="Mavrodi O.V."/>
            <person name="Plotnikova E.G."/>
        </authorList>
    </citation>
    <scope>NUCLEOTIDE SEQUENCE [LARGE SCALE GENOMIC DNA]</scope>
    <source>
        <strain evidence="2 3">SMB17</strain>
    </source>
</reference>
<proteinExistence type="predicted"/>
<dbReference type="PROSITE" id="PS51257">
    <property type="entry name" value="PROKAR_LIPOPROTEIN"/>
    <property type="match status" value="1"/>
</dbReference>
<sequence>MKENEMRQAWLMAILVGGIGASVSACSYTPARIDPEPVVEVGDGHHDHDERHERGNGHGGDFCPPGQAKKGNC</sequence>
<evidence type="ECO:0000313" key="2">
    <source>
        <dbReference type="EMBL" id="OLO10021.1"/>
    </source>
</evidence>
<dbReference type="AlphaFoldDB" id="A0A1Q8T8K6"/>
<dbReference type="Proteomes" id="UP000186806">
    <property type="component" value="Unassembled WGS sequence"/>
</dbReference>
<dbReference type="EMBL" id="MSDQ01000045">
    <property type="protein sequence ID" value="OLO10021.1"/>
    <property type="molecule type" value="Genomic_DNA"/>
</dbReference>
<accession>A0A1Q8T8K6</accession>
<protein>
    <recommendedName>
        <fullName evidence="4">Lipoprotein</fullName>
    </recommendedName>
</protein>
<evidence type="ECO:0000313" key="3">
    <source>
        <dbReference type="Proteomes" id="UP000186806"/>
    </source>
</evidence>
<feature type="compositionally biased region" description="Basic and acidic residues" evidence="1">
    <location>
        <begin position="42"/>
        <end position="56"/>
    </location>
</feature>
<comment type="caution">
    <text evidence="2">The sequence shown here is derived from an EMBL/GenBank/DDBJ whole genome shotgun (WGS) entry which is preliminary data.</text>
</comment>
<gene>
    <name evidence="2" type="ORF">BTW10_16975</name>
</gene>